<comment type="subcellular location">
    <subcellularLocation>
        <location evidence="1">Cytoplasm</location>
        <location evidence="1">Cytosol</location>
    </subcellularLocation>
</comment>
<dbReference type="eggNOG" id="KOG1467">
    <property type="taxonomic scope" value="Eukaryota"/>
</dbReference>
<proteinExistence type="inferred from homology"/>
<dbReference type="GO" id="GO:0003743">
    <property type="term" value="F:translation initiation factor activity"/>
    <property type="evidence" value="ECO:0007669"/>
    <property type="project" value="UniProtKB-KW"/>
</dbReference>
<evidence type="ECO:0000256" key="6">
    <source>
        <dbReference type="ARBA" id="ARBA00044147"/>
    </source>
</evidence>
<evidence type="ECO:0000256" key="5">
    <source>
        <dbReference type="ARBA" id="ARBA00022917"/>
    </source>
</evidence>
<feature type="region of interest" description="Disordered" evidence="10">
    <location>
        <begin position="1"/>
        <end position="83"/>
    </location>
</feature>
<dbReference type="OrthoDB" id="10254737at2759"/>
<dbReference type="EMBL" id="CAHR02000185">
    <property type="protein sequence ID" value="CCG83861.1"/>
    <property type="molecule type" value="Genomic_DNA"/>
</dbReference>
<evidence type="ECO:0000256" key="7">
    <source>
        <dbReference type="ARBA" id="ARBA00044356"/>
    </source>
</evidence>
<dbReference type="VEuPathDB" id="FungiDB:TAPDE_004187"/>
<keyword evidence="4" id="KW-0396">Initiation factor</keyword>
<dbReference type="SUPFAM" id="SSF100950">
    <property type="entry name" value="NagB/RpiA/CoA transferase-like"/>
    <property type="match status" value="1"/>
</dbReference>
<dbReference type="PANTHER" id="PTHR10233">
    <property type="entry name" value="TRANSLATION INITIATION FACTOR EIF-2B"/>
    <property type="match status" value="1"/>
</dbReference>
<evidence type="ECO:0000256" key="2">
    <source>
        <dbReference type="ARBA" id="ARBA00007251"/>
    </source>
</evidence>
<dbReference type="AlphaFoldDB" id="R4XDA4"/>
<protein>
    <recommendedName>
        <fullName evidence="6">Translation initiation factor eIF2B subunit delta</fullName>
    </recommendedName>
    <alternativeName>
        <fullName evidence="7">eIF2B GDP-GTP exchange factor subunit delta</fullName>
    </alternativeName>
</protein>
<name>R4XDA4_TAPDE</name>
<evidence type="ECO:0000256" key="9">
    <source>
        <dbReference type="RuleBase" id="RU003814"/>
    </source>
</evidence>
<accession>R4XDA4</accession>
<dbReference type="PANTHER" id="PTHR10233:SF14">
    <property type="entry name" value="TRANSLATION INITIATION FACTOR EIF-2B SUBUNIT DELTA"/>
    <property type="match status" value="1"/>
</dbReference>
<organism evidence="11 12">
    <name type="scientific">Taphrina deformans (strain PYCC 5710 / ATCC 11124 / CBS 356.35 / IMI 108563 / JCM 9778 / NBRC 8474)</name>
    <name type="common">Peach leaf curl fungus</name>
    <name type="synonym">Lalaria deformans</name>
    <dbReference type="NCBI Taxonomy" id="1097556"/>
    <lineage>
        <taxon>Eukaryota</taxon>
        <taxon>Fungi</taxon>
        <taxon>Dikarya</taxon>
        <taxon>Ascomycota</taxon>
        <taxon>Taphrinomycotina</taxon>
        <taxon>Taphrinomycetes</taxon>
        <taxon>Taphrinales</taxon>
        <taxon>Taphrinaceae</taxon>
        <taxon>Taphrina</taxon>
    </lineage>
</organism>
<keyword evidence="5" id="KW-0648">Protein biosynthesis</keyword>
<evidence type="ECO:0000313" key="12">
    <source>
        <dbReference type="Proteomes" id="UP000013776"/>
    </source>
</evidence>
<evidence type="ECO:0000256" key="10">
    <source>
        <dbReference type="SAM" id="MobiDB-lite"/>
    </source>
</evidence>
<keyword evidence="12" id="KW-1185">Reference proteome</keyword>
<dbReference type="InterPro" id="IPR042529">
    <property type="entry name" value="IF_2B-like_C"/>
</dbReference>
<evidence type="ECO:0000256" key="8">
    <source>
        <dbReference type="ARBA" id="ARBA00046432"/>
    </source>
</evidence>
<gene>
    <name evidence="11" type="ORF">TAPDE_004187</name>
</gene>
<dbReference type="InterPro" id="IPR037171">
    <property type="entry name" value="NagB/RpiA_transferase-like"/>
</dbReference>
<dbReference type="Pfam" id="PF01008">
    <property type="entry name" value="IF-2B"/>
    <property type="match status" value="1"/>
</dbReference>
<dbReference type="Gene3D" id="3.40.50.10470">
    <property type="entry name" value="Translation initiation factor eif-2b, domain 2"/>
    <property type="match status" value="1"/>
</dbReference>
<dbReference type="GO" id="GO:0005829">
    <property type="term" value="C:cytosol"/>
    <property type="evidence" value="ECO:0007669"/>
    <property type="project" value="UniProtKB-SubCell"/>
</dbReference>
<comment type="subunit">
    <text evidence="8">Component of the translation initiation factor 2B (eIF2B) complex which is a heterodecamer of two sets of five different subunits: alpha, beta, gamma, delta and epsilon. Subunits alpha, beta and delta comprise a regulatory subcomplex and subunits epsilon and gamma comprise a catalytic subcomplex. Within the complex, the hexameric regulatory complex resides at the center, with the two heterodimeric catalytic subcomplexes bound on opposite sides.</text>
</comment>
<evidence type="ECO:0000256" key="1">
    <source>
        <dbReference type="ARBA" id="ARBA00004514"/>
    </source>
</evidence>
<evidence type="ECO:0000256" key="3">
    <source>
        <dbReference type="ARBA" id="ARBA00022490"/>
    </source>
</evidence>
<evidence type="ECO:0000256" key="4">
    <source>
        <dbReference type="ARBA" id="ARBA00022540"/>
    </source>
</evidence>
<dbReference type="InterPro" id="IPR000649">
    <property type="entry name" value="IF-2B-related"/>
</dbReference>
<reference evidence="11 12" key="1">
    <citation type="journal article" date="2013" name="MBio">
        <title>Genome sequencing of the plant pathogen Taphrina deformans, the causal agent of peach leaf curl.</title>
        <authorList>
            <person name="Cisse O.H."/>
            <person name="Almeida J.M.G.C.F."/>
            <person name="Fonseca A."/>
            <person name="Kumar A.A."/>
            <person name="Salojaervi J."/>
            <person name="Overmyer K."/>
            <person name="Hauser P.M."/>
            <person name="Pagni M."/>
        </authorList>
    </citation>
    <scope>NUCLEOTIDE SEQUENCE [LARGE SCALE GENOMIC DNA]</scope>
    <source>
        <strain evidence="12">PYCC 5710 / ATCC 11124 / CBS 356.35 / IMI 108563 / JCM 9778 / NBRC 8474</strain>
    </source>
</reference>
<comment type="caution">
    <text evidence="11">The sequence shown here is derived from an EMBL/GenBank/DDBJ whole genome shotgun (WGS) entry which is preliminary data.</text>
</comment>
<dbReference type="Proteomes" id="UP000013776">
    <property type="component" value="Unassembled WGS sequence"/>
</dbReference>
<sequence length="448" mass="48976">MSEDKNAAKALKAQRRAQKVAAKTKDTDASIPTTQISKAEGERPHKQQQASKSANAGKADHKKSAITTTTTTTTTDSMVSTKSPSRRTVALFSHLEQKVALTSEHIPRDIHPAVITFALQCSSGMCIGSNQRCIAMLRTFQKVIQDYSVPQNLQTSLQRHLPTYLSAQISYLVTARPLSISMGSAIRLLKQQISKTDIEASDETNKDQLIEFIDTFIRERIIIAGQVIVKAARTRFVADDVILVYAHSTIVEAILLEAFSSVPFKVIVVDSRPKFEGRLMVRNLAKAGIPCTYVMLSAIGYVMETVDKVFLGAHTVLANGAVYSRAGTALVAMTASEHHVPVIVACETYKFSDRVQLDSFVTNELGLTSEIDTPEREQSAAENIKALPDVKSAKTVDKDIHVPKDSQVLKLNLLYDVTPDKYITLCISELGSLPTTAIPFAALSEQNA</sequence>
<dbReference type="STRING" id="1097556.R4XDA4"/>
<comment type="similarity">
    <text evidence="2 9">Belongs to the eIF-2B alpha/beta/delta subunits family.</text>
</comment>
<evidence type="ECO:0000313" key="11">
    <source>
        <dbReference type="EMBL" id="CCG83861.1"/>
    </source>
</evidence>
<keyword evidence="3" id="KW-0963">Cytoplasm</keyword>